<feature type="domain" description="Resolvase/invertase-type recombinase catalytic" evidence="2">
    <location>
        <begin position="29"/>
        <end position="165"/>
    </location>
</feature>
<reference evidence="3 4" key="1">
    <citation type="submission" date="2022-08" db="EMBL/GenBank/DDBJ databases">
        <title>Genome Sequence of the sulphate-reducing bacterium, Pseudodesulfovibrio sp. SYK.</title>
        <authorList>
            <person name="Kondo R."/>
            <person name="Kataoka T."/>
        </authorList>
    </citation>
    <scope>NUCLEOTIDE SEQUENCE [LARGE SCALE GENOMIC DNA]</scope>
    <source>
        <strain evidence="3 4">SYK</strain>
    </source>
</reference>
<evidence type="ECO:0000313" key="4">
    <source>
        <dbReference type="Proteomes" id="UP001317742"/>
    </source>
</evidence>
<dbReference type="Gene3D" id="1.10.10.60">
    <property type="entry name" value="Homeodomain-like"/>
    <property type="match status" value="1"/>
</dbReference>
<dbReference type="SMART" id="SM00857">
    <property type="entry name" value="Resolvase"/>
    <property type="match status" value="1"/>
</dbReference>
<name>A0ABN6S4E6_9BACT</name>
<dbReference type="RefSeq" id="WP_281763122.1">
    <property type="nucleotide sequence ID" value="NZ_AP026709.1"/>
</dbReference>
<dbReference type="Gene3D" id="3.40.50.1390">
    <property type="entry name" value="Resolvase, N-terminal catalytic domain"/>
    <property type="match status" value="1"/>
</dbReference>
<dbReference type="EMBL" id="AP026709">
    <property type="protein sequence ID" value="BDQ37265.1"/>
    <property type="molecule type" value="Genomic_DNA"/>
</dbReference>
<dbReference type="SUPFAM" id="SSF53041">
    <property type="entry name" value="Resolvase-like"/>
    <property type="match status" value="1"/>
</dbReference>
<feature type="compositionally biased region" description="Basic and acidic residues" evidence="1">
    <location>
        <begin position="173"/>
        <end position="191"/>
    </location>
</feature>
<dbReference type="PROSITE" id="PS51736">
    <property type="entry name" value="RECOMBINASES_3"/>
    <property type="match status" value="1"/>
</dbReference>
<dbReference type="InterPro" id="IPR006119">
    <property type="entry name" value="Resolv_N"/>
</dbReference>
<feature type="region of interest" description="Disordered" evidence="1">
    <location>
        <begin position="169"/>
        <end position="191"/>
    </location>
</feature>
<dbReference type="Proteomes" id="UP001317742">
    <property type="component" value="Chromosome"/>
</dbReference>
<accession>A0ABN6S4E6</accession>
<evidence type="ECO:0000259" key="2">
    <source>
        <dbReference type="PROSITE" id="PS51736"/>
    </source>
</evidence>
<sequence length="215" mass="24617">MENEKDDLDLIADLDLGLDLKKHISDKPRLIGYTRYGPTEKNKANFEDDMGYLISDVSFLDQAGSKTTEYRPQLEKCINQLRQGDRLNIPSIDRLARNTKELVELIKRIADKGVSIEFEREGIKLDPVLPDFEEKLNLIEGIYKAEQAVALERRKEGLIKAKKKGVRLGRPTKVSDEKRSQIRRRLTDGEKAPSLAKEYGISESLVYTIGREDKR</sequence>
<evidence type="ECO:0000256" key="1">
    <source>
        <dbReference type="SAM" id="MobiDB-lite"/>
    </source>
</evidence>
<dbReference type="InterPro" id="IPR036162">
    <property type="entry name" value="Resolvase-like_N_sf"/>
</dbReference>
<organism evidence="3 4">
    <name type="scientific">Pseudodesulfovibrio nedwellii</name>
    <dbReference type="NCBI Taxonomy" id="2973072"/>
    <lineage>
        <taxon>Bacteria</taxon>
        <taxon>Pseudomonadati</taxon>
        <taxon>Thermodesulfobacteriota</taxon>
        <taxon>Desulfovibrionia</taxon>
        <taxon>Desulfovibrionales</taxon>
        <taxon>Desulfovibrionaceae</taxon>
    </lineage>
</organism>
<evidence type="ECO:0000313" key="3">
    <source>
        <dbReference type="EMBL" id="BDQ37265.1"/>
    </source>
</evidence>
<protein>
    <submittedName>
        <fullName evidence="3">Resolvase</fullName>
    </submittedName>
</protein>
<dbReference type="Pfam" id="PF00239">
    <property type="entry name" value="Resolvase"/>
    <property type="match status" value="1"/>
</dbReference>
<gene>
    <name evidence="3" type="primary">tnpR</name>
    <name evidence="3" type="ORF">SYK_16250</name>
</gene>
<proteinExistence type="predicted"/>
<keyword evidence="4" id="KW-1185">Reference proteome</keyword>